<feature type="transmembrane region" description="Helical" evidence="9">
    <location>
        <begin position="322"/>
        <end position="343"/>
    </location>
</feature>
<evidence type="ECO:0000256" key="3">
    <source>
        <dbReference type="ARBA" id="ARBA00022448"/>
    </source>
</evidence>
<dbReference type="InterPro" id="IPR026033">
    <property type="entry name" value="Azg-like_bact_archaea"/>
</dbReference>
<comment type="caution">
    <text evidence="10">The sequence shown here is derived from an EMBL/GenBank/DDBJ whole genome shotgun (WGS) entry which is preliminary data.</text>
</comment>
<evidence type="ECO:0000256" key="5">
    <source>
        <dbReference type="ARBA" id="ARBA00022692"/>
    </source>
</evidence>
<keyword evidence="7 8" id="KW-0472">Membrane</keyword>
<feature type="transmembrane region" description="Helical" evidence="9">
    <location>
        <begin position="430"/>
        <end position="446"/>
    </location>
</feature>
<dbReference type="InterPro" id="IPR006043">
    <property type="entry name" value="NCS2"/>
</dbReference>
<sequence>MIFERIFKLRENHTNLRTEVLAGTTTFLTMSYIIFVQPAVLSTCGMDFGSVMVATCIASAIACIFMAFLANYPIALAPAMGHNFYFAFTVCGPVVTGGMGYPWQVALGANLISGTLFFLLSFFGLRELLVSIIPDSLKNAIAVGIGLLIALVGFEYGGVIVDTPGALVGLGNPKYPEVWVSLFGMMVMGVMIALKIKGAILYGIIATALASIPLGMVQYQGVTSMPPSIDPTLLKCDPVKIFTEPGFISVIFVLLFLDVFDTIGTVVGIGEQGGFYKNGKIPRVKQILLSDALGTVGGALLGTSTITSYIESSAGIQAGGRTGLSNIITACLFLLSLFFYPLIKMIGGGYQTSNGAHLYPIIAPALIIVGSMMIFNVRKIRWDDPTESLPSFLTLSIMPFSLSITEGLSFGFISYSLLKLITGRFRGLHWAFHLVSVAFLVRYIFLKM</sequence>
<dbReference type="InterPro" id="IPR045018">
    <property type="entry name" value="Azg-like"/>
</dbReference>
<feature type="transmembrane region" description="Helical" evidence="9">
    <location>
        <begin position="137"/>
        <end position="158"/>
    </location>
</feature>
<evidence type="ECO:0000256" key="2">
    <source>
        <dbReference type="ARBA" id="ARBA00005697"/>
    </source>
</evidence>
<feature type="transmembrane region" description="Helical" evidence="9">
    <location>
        <begin position="107"/>
        <end position="125"/>
    </location>
</feature>
<evidence type="ECO:0000313" key="10">
    <source>
        <dbReference type="EMBL" id="GAN35408.1"/>
    </source>
</evidence>
<dbReference type="EMBL" id="BAFN01000003">
    <property type="protein sequence ID" value="GAN35408.1"/>
    <property type="molecule type" value="Genomic_DNA"/>
</dbReference>
<gene>
    <name evidence="10" type="ORF">BROSI_C0012</name>
</gene>
<feature type="transmembrane region" description="Helical" evidence="9">
    <location>
        <begin position="178"/>
        <end position="194"/>
    </location>
</feature>
<keyword evidence="4 8" id="KW-1003">Cell membrane</keyword>
<evidence type="ECO:0000256" key="7">
    <source>
        <dbReference type="ARBA" id="ARBA00023136"/>
    </source>
</evidence>
<feature type="transmembrane region" description="Helical" evidence="9">
    <location>
        <begin position="288"/>
        <end position="310"/>
    </location>
</feature>
<accession>A0ABQ0K2W7</accession>
<feature type="transmembrane region" description="Helical" evidence="9">
    <location>
        <begin position="52"/>
        <end position="72"/>
    </location>
</feature>
<evidence type="ECO:0000256" key="4">
    <source>
        <dbReference type="ARBA" id="ARBA00022475"/>
    </source>
</evidence>
<comment type="subcellular location">
    <subcellularLocation>
        <location evidence="1 8">Cell membrane</location>
        <topology evidence="1 8">Multi-pass membrane protein</topology>
    </subcellularLocation>
</comment>
<dbReference type="Proteomes" id="UP000032309">
    <property type="component" value="Unassembled WGS sequence"/>
</dbReference>
<dbReference type="RefSeq" id="WP_052566039.1">
    <property type="nucleotide sequence ID" value="NZ_BAFN01000003.1"/>
</dbReference>
<feature type="transmembrane region" description="Helical" evidence="9">
    <location>
        <begin position="199"/>
        <end position="219"/>
    </location>
</feature>
<protein>
    <submittedName>
        <fullName evidence="10">MFS transporter AGZA family xanthine/uracil permease</fullName>
    </submittedName>
</protein>
<dbReference type="PANTHER" id="PTHR43337:SF1">
    <property type="entry name" value="XANTHINE_URACIL PERMEASE C887.17-RELATED"/>
    <property type="match status" value="1"/>
</dbReference>
<name>A0ABQ0K2W7_9BACT</name>
<feature type="transmembrane region" description="Helical" evidence="9">
    <location>
        <begin position="355"/>
        <end position="377"/>
    </location>
</feature>
<dbReference type="Pfam" id="PF00860">
    <property type="entry name" value="Xan_ur_permease"/>
    <property type="match status" value="1"/>
</dbReference>
<proteinExistence type="inferred from homology"/>
<keyword evidence="6 8" id="KW-1133">Transmembrane helix</keyword>
<organism evidence="10 11">
    <name type="scientific">Candidatus Brocadia sinica JPN1</name>
    <dbReference type="NCBI Taxonomy" id="1197129"/>
    <lineage>
        <taxon>Bacteria</taxon>
        <taxon>Pseudomonadati</taxon>
        <taxon>Planctomycetota</taxon>
        <taxon>Candidatus Brocadiia</taxon>
        <taxon>Candidatus Brocadiales</taxon>
        <taxon>Candidatus Brocadiaceae</taxon>
        <taxon>Candidatus Brocadia</taxon>
    </lineage>
</organism>
<feature type="transmembrane region" description="Helical" evidence="9">
    <location>
        <begin position="84"/>
        <end position="101"/>
    </location>
</feature>
<evidence type="ECO:0000313" key="11">
    <source>
        <dbReference type="Proteomes" id="UP000032309"/>
    </source>
</evidence>
<reference evidence="11" key="1">
    <citation type="journal article" date="2015" name="Genome Announc.">
        <title>Draft Genome Sequence of an Anaerobic Ammonium-Oxidizing Bacterium, "Candidatus Brocadia sinica".</title>
        <authorList>
            <person name="Oshiki M."/>
            <person name="Shinyako-Hata K."/>
            <person name="Satoh H."/>
            <person name="Okabe S."/>
        </authorList>
    </citation>
    <scope>NUCLEOTIDE SEQUENCE [LARGE SCALE GENOMIC DNA]</scope>
    <source>
        <strain evidence="11">JPN1</strain>
    </source>
</reference>
<evidence type="ECO:0000256" key="1">
    <source>
        <dbReference type="ARBA" id="ARBA00004651"/>
    </source>
</evidence>
<evidence type="ECO:0000256" key="8">
    <source>
        <dbReference type="PIRNR" id="PIRNR005353"/>
    </source>
</evidence>
<evidence type="ECO:0000256" key="9">
    <source>
        <dbReference type="SAM" id="Phobius"/>
    </source>
</evidence>
<keyword evidence="11" id="KW-1185">Reference proteome</keyword>
<feature type="transmembrane region" description="Helical" evidence="9">
    <location>
        <begin position="247"/>
        <end position="267"/>
    </location>
</feature>
<evidence type="ECO:0000256" key="6">
    <source>
        <dbReference type="ARBA" id="ARBA00022989"/>
    </source>
</evidence>
<dbReference type="PIRSF" id="PIRSF005353">
    <property type="entry name" value="PbuG"/>
    <property type="match status" value="1"/>
</dbReference>
<dbReference type="PANTHER" id="PTHR43337">
    <property type="entry name" value="XANTHINE/URACIL PERMEASE C887.17-RELATED"/>
    <property type="match status" value="1"/>
</dbReference>
<feature type="transmembrane region" description="Helical" evidence="9">
    <location>
        <begin position="397"/>
        <end position="418"/>
    </location>
</feature>
<comment type="similarity">
    <text evidence="2 8">Belongs to the nucleobase:cation symporter-2 (NCS2) (TC 2.A.40) family. Azg-like subfamily.</text>
</comment>
<feature type="transmembrane region" description="Helical" evidence="9">
    <location>
        <begin position="20"/>
        <end position="40"/>
    </location>
</feature>
<keyword evidence="5 8" id="KW-0812">Transmembrane</keyword>
<keyword evidence="3 8" id="KW-0813">Transport</keyword>